<dbReference type="PANTHER" id="PTHR34502:SF4">
    <property type="entry name" value="DUF6594 DOMAIN-CONTAINING PROTEIN"/>
    <property type="match status" value="1"/>
</dbReference>
<feature type="region of interest" description="Disordered" evidence="1">
    <location>
        <begin position="1"/>
        <end position="25"/>
    </location>
</feature>
<evidence type="ECO:0000313" key="4">
    <source>
        <dbReference type="EMBL" id="KAF1837463.1"/>
    </source>
</evidence>
<evidence type="ECO:0000256" key="1">
    <source>
        <dbReference type="SAM" id="MobiDB-lite"/>
    </source>
</evidence>
<evidence type="ECO:0000259" key="3">
    <source>
        <dbReference type="Pfam" id="PF20237"/>
    </source>
</evidence>
<protein>
    <recommendedName>
        <fullName evidence="3">DUF6594 domain-containing protein</fullName>
    </recommendedName>
</protein>
<dbReference type="Proteomes" id="UP000800040">
    <property type="component" value="Unassembled WGS sequence"/>
</dbReference>
<feature type="transmembrane region" description="Helical" evidence="2">
    <location>
        <begin position="292"/>
        <end position="309"/>
    </location>
</feature>
<dbReference type="Pfam" id="PF20237">
    <property type="entry name" value="DUF6594"/>
    <property type="match status" value="1"/>
</dbReference>
<proteinExistence type="predicted"/>
<evidence type="ECO:0000313" key="5">
    <source>
        <dbReference type="Proteomes" id="UP000800040"/>
    </source>
</evidence>
<dbReference type="AlphaFoldDB" id="A0A6A5KV09"/>
<accession>A0A6A5KV09</accession>
<gene>
    <name evidence="4" type="ORF">BDW02DRAFT_565938</name>
</gene>
<dbReference type="EMBL" id="ML975261">
    <property type="protein sequence ID" value="KAF1837463.1"/>
    <property type="molecule type" value="Genomic_DNA"/>
</dbReference>
<sequence>MPQETQTLCATLPGPATAPEAHMPTPVPDTSIPMQHLGTGDRSKAWQTEGYKALSKWMASENDFFVFRRFESLNANTILYLQHRITELEKRLESIHGMIEGSAPEQKLKNSSFGWDAKYMPERSQIMSELSCLLMHYNQYIEAFSKIRTRPRAEKRQIDNVENWLARRAITKEETDFVNHKSDLITINSRSRPPLGQWLETCQNLHLWKLFKAKHLDGLHVPSAATAYSSDEAFERFTTLGIIFVGLIMLLAPMWWLECVPDSKARLGVITGFVCVFMLAMTTATINRPFEVVAATAAYAAVLMVFMQIEGNGNN</sequence>
<organism evidence="4 5">
    <name type="scientific">Decorospora gaudefroyi</name>
    <dbReference type="NCBI Taxonomy" id="184978"/>
    <lineage>
        <taxon>Eukaryota</taxon>
        <taxon>Fungi</taxon>
        <taxon>Dikarya</taxon>
        <taxon>Ascomycota</taxon>
        <taxon>Pezizomycotina</taxon>
        <taxon>Dothideomycetes</taxon>
        <taxon>Pleosporomycetidae</taxon>
        <taxon>Pleosporales</taxon>
        <taxon>Pleosporineae</taxon>
        <taxon>Pleosporaceae</taxon>
        <taxon>Decorospora</taxon>
    </lineage>
</organism>
<dbReference type="OrthoDB" id="5416037at2759"/>
<feature type="transmembrane region" description="Helical" evidence="2">
    <location>
        <begin position="237"/>
        <end position="257"/>
    </location>
</feature>
<evidence type="ECO:0000256" key="2">
    <source>
        <dbReference type="SAM" id="Phobius"/>
    </source>
</evidence>
<name>A0A6A5KV09_9PLEO</name>
<keyword evidence="2" id="KW-0812">Transmembrane</keyword>
<reference evidence="4" key="1">
    <citation type="submission" date="2020-01" db="EMBL/GenBank/DDBJ databases">
        <authorList>
            <consortium name="DOE Joint Genome Institute"/>
            <person name="Haridas S."/>
            <person name="Albert R."/>
            <person name="Binder M."/>
            <person name="Bloem J."/>
            <person name="Labutti K."/>
            <person name="Salamov A."/>
            <person name="Andreopoulos B."/>
            <person name="Baker S.E."/>
            <person name="Barry K."/>
            <person name="Bills G."/>
            <person name="Bluhm B.H."/>
            <person name="Cannon C."/>
            <person name="Castanera R."/>
            <person name="Culley D.E."/>
            <person name="Daum C."/>
            <person name="Ezra D."/>
            <person name="Gonzalez J.B."/>
            <person name="Henrissat B."/>
            <person name="Kuo A."/>
            <person name="Liang C."/>
            <person name="Lipzen A."/>
            <person name="Lutzoni F."/>
            <person name="Magnuson J."/>
            <person name="Mondo S."/>
            <person name="Nolan M."/>
            <person name="Ohm R."/>
            <person name="Pangilinan J."/>
            <person name="Park H.-J."/>
            <person name="Ramirez L."/>
            <person name="Alfaro M."/>
            <person name="Sun H."/>
            <person name="Tritt A."/>
            <person name="Yoshinaga Y."/>
            <person name="Zwiers L.-H."/>
            <person name="Turgeon B.G."/>
            <person name="Goodwin S.B."/>
            <person name="Spatafora J.W."/>
            <person name="Crous P.W."/>
            <person name="Grigoriev I.V."/>
        </authorList>
    </citation>
    <scope>NUCLEOTIDE SEQUENCE</scope>
    <source>
        <strain evidence="4">P77</strain>
    </source>
</reference>
<keyword evidence="2" id="KW-1133">Transmembrane helix</keyword>
<keyword evidence="5" id="KW-1185">Reference proteome</keyword>
<feature type="domain" description="DUF6594" evidence="3">
    <location>
        <begin position="51"/>
        <end position="304"/>
    </location>
</feature>
<dbReference type="PANTHER" id="PTHR34502">
    <property type="entry name" value="DUF6594 DOMAIN-CONTAINING PROTEIN-RELATED"/>
    <property type="match status" value="1"/>
</dbReference>
<feature type="transmembrane region" description="Helical" evidence="2">
    <location>
        <begin position="269"/>
        <end position="286"/>
    </location>
</feature>
<dbReference type="InterPro" id="IPR046529">
    <property type="entry name" value="DUF6594"/>
</dbReference>
<keyword evidence="2" id="KW-0472">Membrane</keyword>